<dbReference type="EMBL" id="MT143022">
    <property type="protein sequence ID" value="QJA91892.1"/>
    <property type="molecule type" value="Genomic_DNA"/>
</dbReference>
<name>A0A6M3LE14_9ZZZZ</name>
<organism evidence="1">
    <name type="scientific">viral metagenome</name>
    <dbReference type="NCBI Taxonomy" id="1070528"/>
    <lineage>
        <taxon>unclassified sequences</taxon>
        <taxon>metagenomes</taxon>
        <taxon>organismal metagenomes</taxon>
    </lineage>
</organism>
<gene>
    <name evidence="1" type="ORF">MM415B03234_0002</name>
</gene>
<dbReference type="AlphaFoldDB" id="A0A6M3LE14"/>
<accession>A0A6M3LE14</accession>
<reference evidence="1" key="1">
    <citation type="submission" date="2020-03" db="EMBL/GenBank/DDBJ databases">
        <title>The deep terrestrial virosphere.</title>
        <authorList>
            <person name="Holmfeldt K."/>
            <person name="Nilsson E."/>
            <person name="Simone D."/>
            <person name="Lopez-Fernandez M."/>
            <person name="Wu X."/>
            <person name="de Brujin I."/>
            <person name="Lundin D."/>
            <person name="Andersson A."/>
            <person name="Bertilsson S."/>
            <person name="Dopson M."/>
        </authorList>
    </citation>
    <scope>NUCLEOTIDE SEQUENCE</scope>
    <source>
        <strain evidence="1">MM415B03234</strain>
    </source>
</reference>
<protein>
    <submittedName>
        <fullName evidence="1">Uncharacterized protein</fullName>
    </submittedName>
</protein>
<sequence>MSTGIIICSKCKREMHQEGQKDVWGKFIWTHCEDKTPRCSEGEAVWPENECEIAGKFCGKDRGERGIDPLDGSNDWLKPAFRKGNMKKKEQKHMIKKSEYIALVGLLSLAKENNKQNMAILAGVLQITGETDEMSGHSGDAVYSTDITADQLLKKLKIKVRSF</sequence>
<evidence type="ECO:0000313" key="1">
    <source>
        <dbReference type="EMBL" id="QJA91892.1"/>
    </source>
</evidence>
<proteinExistence type="predicted"/>